<dbReference type="AlphaFoldDB" id="A0A8D8Q9U7"/>
<proteinExistence type="predicted"/>
<sequence length="105" mass="12447">MDHLEPQYTTHTHNHITYTRNTTHYTTHTPGCMCHITSPTPVTYHTLYNTHPQQQYTMHTKNNKRTPQTKTTFNHNIPHTPAEKYNTPMRHQTFCSTPRVSRFKV</sequence>
<name>A0A8D8Q9U7_9HEMI</name>
<protein>
    <submittedName>
        <fullName evidence="1">Uncharacterized protein</fullName>
    </submittedName>
</protein>
<evidence type="ECO:0000313" key="1">
    <source>
        <dbReference type="EMBL" id="CAG6627846.1"/>
    </source>
</evidence>
<reference evidence="1" key="1">
    <citation type="submission" date="2021-05" db="EMBL/GenBank/DDBJ databases">
        <authorList>
            <person name="Alioto T."/>
            <person name="Alioto T."/>
            <person name="Gomez Garrido J."/>
        </authorList>
    </citation>
    <scope>NUCLEOTIDE SEQUENCE</scope>
</reference>
<dbReference type="EMBL" id="HBUF01066571">
    <property type="protein sequence ID" value="CAG6627846.1"/>
    <property type="molecule type" value="Transcribed_RNA"/>
</dbReference>
<organism evidence="1">
    <name type="scientific">Cacopsylla melanoneura</name>
    <dbReference type="NCBI Taxonomy" id="428564"/>
    <lineage>
        <taxon>Eukaryota</taxon>
        <taxon>Metazoa</taxon>
        <taxon>Ecdysozoa</taxon>
        <taxon>Arthropoda</taxon>
        <taxon>Hexapoda</taxon>
        <taxon>Insecta</taxon>
        <taxon>Pterygota</taxon>
        <taxon>Neoptera</taxon>
        <taxon>Paraneoptera</taxon>
        <taxon>Hemiptera</taxon>
        <taxon>Sternorrhyncha</taxon>
        <taxon>Psylloidea</taxon>
        <taxon>Psyllidae</taxon>
        <taxon>Psyllinae</taxon>
        <taxon>Cacopsylla</taxon>
    </lineage>
</organism>
<accession>A0A8D8Q9U7</accession>